<dbReference type="Gene3D" id="3.90.190.10">
    <property type="entry name" value="Protein tyrosine phosphatase superfamily"/>
    <property type="match status" value="1"/>
</dbReference>
<dbReference type="InterPro" id="IPR050561">
    <property type="entry name" value="PTP"/>
</dbReference>
<name>D5KY16_9TREE</name>
<protein>
    <submittedName>
        <fullName evidence="3">PTPc</fullName>
    </submittedName>
</protein>
<dbReference type="AlphaFoldDB" id="D5KY16"/>
<organism evidence="3">
    <name type="scientific">Tremella fuciformis</name>
    <dbReference type="NCBI Taxonomy" id="64657"/>
    <lineage>
        <taxon>Eukaryota</taxon>
        <taxon>Fungi</taxon>
        <taxon>Dikarya</taxon>
        <taxon>Basidiomycota</taxon>
        <taxon>Agaricomycotina</taxon>
        <taxon>Tremellomycetes</taxon>
        <taxon>Tremellales</taxon>
        <taxon>Tremellaceae</taxon>
        <taxon>Tremella</taxon>
    </lineage>
</organism>
<dbReference type="GO" id="GO:0016791">
    <property type="term" value="F:phosphatase activity"/>
    <property type="evidence" value="ECO:0007669"/>
    <property type="project" value="UniProtKB-ARBA"/>
</dbReference>
<accession>D5KY16</accession>
<evidence type="ECO:0000259" key="2">
    <source>
        <dbReference type="PROSITE" id="PS50056"/>
    </source>
</evidence>
<dbReference type="Pfam" id="PF22784">
    <property type="entry name" value="PTP-SAK"/>
    <property type="match status" value="1"/>
</dbReference>
<sequence length="312" mass="33614">MPRPPCATAARPSAPDLTQPQPAVFGHVVKTSDTHPIIISPFFPAELLPVLSAHLHPPTAAELSSGRPFLMTSAIDVPSLLLSFVPPSPNTLVPSLHGFRQHPSPTALGNLLLSSCPGKRLRMEGPVRGRGPVCRDLSTDLRRIKNEGVGCLVCCLDNVELAHLGVPWETYREVAAETGLDVIRLPMPDGFTPVSMALFDSQVGLIATEYTLKGANVLVHCRGGVGRAGLTACAWAIKMGFVQPHPSLSLVAQSSNGPIPAELEHQIVMSTVERVIAMIRSRRGLKAIESFEQVQFLASYVRWLRAAQGERL</sequence>
<proteinExistence type="evidence at transcript level"/>
<evidence type="ECO:0000256" key="1">
    <source>
        <dbReference type="ARBA" id="ARBA00022801"/>
    </source>
</evidence>
<dbReference type="PROSITE" id="PS50056">
    <property type="entry name" value="TYR_PHOSPHATASE_2"/>
    <property type="match status" value="1"/>
</dbReference>
<dbReference type="InterPro" id="IPR057023">
    <property type="entry name" value="PTP-SAK"/>
</dbReference>
<evidence type="ECO:0000313" key="3">
    <source>
        <dbReference type="EMBL" id="ADE10061.1"/>
    </source>
</evidence>
<dbReference type="SUPFAM" id="SSF52799">
    <property type="entry name" value="(Phosphotyrosine protein) phosphatases II"/>
    <property type="match status" value="1"/>
</dbReference>
<dbReference type="InterPro" id="IPR029021">
    <property type="entry name" value="Prot-tyrosine_phosphatase-like"/>
</dbReference>
<dbReference type="InterPro" id="IPR000387">
    <property type="entry name" value="Tyr_Pase_dom"/>
</dbReference>
<keyword evidence="1" id="KW-0378">Hydrolase</keyword>
<reference evidence="3" key="1">
    <citation type="submission" date="2010-02" db="EMBL/GenBank/DDBJ databases">
        <authorList>
            <person name="Xie B."/>
            <person name="Huang X."/>
            <person name="Deng Y."/>
        </authorList>
    </citation>
    <scope>NUCLEOTIDE SEQUENCE</scope>
</reference>
<feature type="domain" description="Tyrosine specific protein phosphatases" evidence="2">
    <location>
        <begin position="197"/>
        <end position="266"/>
    </location>
</feature>
<dbReference type="PANTHER" id="PTHR23339">
    <property type="entry name" value="TYROSINE SPECIFIC PROTEIN PHOSPHATASE AND DUAL SPECIFICITY PROTEIN PHOSPHATASE"/>
    <property type="match status" value="1"/>
</dbReference>
<dbReference type="EMBL" id="GU723616">
    <property type="protein sequence ID" value="ADE10061.1"/>
    <property type="molecule type" value="mRNA"/>
</dbReference>